<accession>A0A7Y0AZZ8</accession>
<gene>
    <name evidence="2" type="ORF">HHL25_20425</name>
</gene>
<feature type="transmembrane region" description="Helical" evidence="1">
    <location>
        <begin position="59"/>
        <end position="83"/>
    </location>
</feature>
<reference evidence="2 3" key="1">
    <citation type="submission" date="2020-04" db="EMBL/GenBank/DDBJ databases">
        <title>Rhizobium sp. S-51 isolated from soil.</title>
        <authorList>
            <person name="Dahal R.H."/>
        </authorList>
    </citation>
    <scope>NUCLEOTIDE SEQUENCE [LARGE SCALE GENOMIC DNA]</scope>
    <source>
        <strain evidence="2 3">S-51</strain>
    </source>
</reference>
<proteinExistence type="predicted"/>
<dbReference type="Proteomes" id="UP000541470">
    <property type="component" value="Unassembled WGS sequence"/>
</dbReference>
<keyword evidence="1" id="KW-0812">Transmembrane</keyword>
<dbReference type="RefSeq" id="WP_169595077.1">
    <property type="nucleotide sequence ID" value="NZ_JABBGK010000006.1"/>
</dbReference>
<feature type="transmembrane region" description="Helical" evidence="1">
    <location>
        <begin position="27"/>
        <end position="52"/>
    </location>
</feature>
<evidence type="ECO:0000313" key="3">
    <source>
        <dbReference type="Proteomes" id="UP000541470"/>
    </source>
</evidence>
<dbReference type="AlphaFoldDB" id="A0A7Y0AZZ8"/>
<keyword evidence="1" id="KW-1133">Transmembrane helix</keyword>
<evidence type="ECO:0000313" key="2">
    <source>
        <dbReference type="EMBL" id="NML76505.1"/>
    </source>
</evidence>
<keyword evidence="3" id="KW-1185">Reference proteome</keyword>
<dbReference type="EMBL" id="JABBGK010000006">
    <property type="protein sequence ID" value="NML76505.1"/>
    <property type="molecule type" value="Genomic_DNA"/>
</dbReference>
<evidence type="ECO:0008006" key="4">
    <source>
        <dbReference type="Google" id="ProtNLM"/>
    </source>
</evidence>
<evidence type="ECO:0000256" key="1">
    <source>
        <dbReference type="SAM" id="Phobius"/>
    </source>
</evidence>
<protein>
    <recommendedName>
        <fullName evidence="4">Holin-X, holin superfamily III</fullName>
    </recommendedName>
</protein>
<name>A0A7Y0AZZ8_9HYPH</name>
<comment type="caution">
    <text evidence="2">The sequence shown here is derived from an EMBL/GenBank/DDBJ whole genome shotgun (WGS) entry which is preliminary data.</text>
</comment>
<organism evidence="2 3">
    <name type="scientific">Rhizobium terricola</name>
    <dbReference type="NCBI Taxonomy" id="2728849"/>
    <lineage>
        <taxon>Bacteria</taxon>
        <taxon>Pseudomonadati</taxon>
        <taxon>Pseudomonadota</taxon>
        <taxon>Alphaproteobacteria</taxon>
        <taxon>Hyphomicrobiales</taxon>
        <taxon>Rhizobiaceae</taxon>
        <taxon>Rhizobium/Agrobacterium group</taxon>
        <taxon>Rhizobium</taxon>
    </lineage>
</organism>
<keyword evidence="1" id="KW-0472">Membrane</keyword>
<sequence length="148" mass="15239">MRGLVEQMIGLGLVNMSSTAVEVKRKAVGGLIAGVFFLTAYVALVMALAFYVATEAGAVAAALVVAAAAMAGALVVLAVVAVLNRRTEQLVLARQAALAAARPDPLTARLVQELPSMIRSSPIAAAVMVSSFAYVLARSQGFGRRPKA</sequence>